<dbReference type="OrthoDB" id="165456at2"/>
<dbReference type="InterPro" id="IPR047655">
    <property type="entry name" value="Transpos_IS630-like"/>
</dbReference>
<name>A0A1W1UFP8_9BACT</name>
<dbReference type="GO" id="GO:0003676">
    <property type="term" value="F:nucleic acid binding"/>
    <property type="evidence" value="ECO:0007669"/>
    <property type="project" value="InterPro"/>
</dbReference>
<evidence type="ECO:0000313" key="3">
    <source>
        <dbReference type="EMBL" id="SMB79853.1"/>
    </source>
</evidence>
<keyword evidence="4" id="KW-1185">Reference proteome</keyword>
<protein>
    <submittedName>
        <fullName evidence="3">Transposase</fullName>
    </submittedName>
</protein>
<proteinExistence type="predicted"/>
<dbReference type="Pfam" id="PF13358">
    <property type="entry name" value="DDE_3"/>
    <property type="match status" value="1"/>
</dbReference>
<gene>
    <name evidence="3" type="ORF">SAMN00120144_4354</name>
</gene>
<evidence type="ECO:0000313" key="4">
    <source>
        <dbReference type="Proteomes" id="UP000192266"/>
    </source>
</evidence>
<sequence length="245" mass="27563">MQPQRQQHWCLGAVNAAFLARMEDVLAVYERPYDPRFPLVCFDERPCVLHGQPVAPLPPVPAQPAQGQQPAKPGRPRRESSTYVRQGTACLLAAFEPGTGQRLVEVSARRTGADYCRFMQKLAAHYPQAEKIVLVQDNLNTHTDAVFYQYLPAAAARALAARFEVHYTPKNASWLNMVELELSAIARQCLHQRIPTQEELTAQVQACVAERNTRCATVHWQFSLDKARTKLTRHYQKVCAGNSPD</sequence>
<feature type="compositionally biased region" description="Low complexity" evidence="1">
    <location>
        <begin position="63"/>
        <end position="72"/>
    </location>
</feature>
<feature type="region of interest" description="Disordered" evidence="1">
    <location>
        <begin position="58"/>
        <end position="80"/>
    </location>
</feature>
<evidence type="ECO:0000256" key="1">
    <source>
        <dbReference type="SAM" id="MobiDB-lite"/>
    </source>
</evidence>
<accession>A0A1W1UFP8</accession>
<dbReference type="InterPro" id="IPR038717">
    <property type="entry name" value="Tc1-like_DDE_dom"/>
</dbReference>
<dbReference type="Proteomes" id="UP000192266">
    <property type="component" value="Unassembled WGS sequence"/>
</dbReference>
<feature type="domain" description="Tc1-like transposase DDE" evidence="2">
    <location>
        <begin position="64"/>
        <end position="200"/>
    </location>
</feature>
<dbReference type="RefSeq" id="WP_084443161.1">
    <property type="nucleotide sequence ID" value="NZ_FWWW01000013.1"/>
</dbReference>
<organism evidence="3 4">
    <name type="scientific">Hymenobacter roseosalivarius DSM 11622</name>
    <dbReference type="NCBI Taxonomy" id="645990"/>
    <lineage>
        <taxon>Bacteria</taxon>
        <taxon>Pseudomonadati</taxon>
        <taxon>Bacteroidota</taxon>
        <taxon>Cytophagia</taxon>
        <taxon>Cytophagales</taxon>
        <taxon>Hymenobacteraceae</taxon>
        <taxon>Hymenobacter</taxon>
    </lineage>
</organism>
<evidence type="ECO:0000259" key="2">
    <source>
        <dbReference type="Pfam" id="PF13358"/>
    </source>
</evidence>
<dbReference type="NCBIfam" id="NF033545">
    <property type="entry name" value="transpos_IS630"/>
    <property type="match status" value="1"/>
</dbReference>
<dbReference type="Gene3D" id="3.30.420.10">
    <property type="entry name" value="Ribonuclease H-like superfamily/Ribonuclease H"/>
    <property type="match status" value="1"/>
</dbReference>
<dbReference type="EMBL" id="FWWW01000013">
    <property type="protein sequence ID" value="SMB79853.1"/>
    <property type="molecule type" value="Genomic_DNA"/>
</dbReference>
<dbReference type="InterPro" id="IPR036397">
    <property type="entry name" value="RNaseH_sf"/>
</dbReference>
<dbReference type="AlphaFoldDB" id="A0A1W1UFP8"/>
<reference evidence="3 4" key="1">
    <citation type="submission" date="2017-04" db="EMBL/GenBank/DDBJ databases">
        <authorList>
            <person name="Afonso C.L."/>
            <person name="Miller P.J."/>
            <person name="Scott M.A."/>
            <person name="Spackman E."/>
            <person name="Goraichik I."/>
            <person name="Dimitrov K.M."/>
            <person name="Suarez D.L."/>
            <person name="Swayne D.E."/>
        </authorList>
    </citation>
    <scope>NUCLEOTIDE SEQUENCE [LARGE SCALE GENOMIC DNA]</scope>
    <source>
        <strain evidence="3 4">DSM 11622</strain>
    </source>
</reference>
<dbReference type="STRING" id="645990.SAMN00120144_4354"/>